<name>A0ACC2PXK9_9HYME</name>
<proteinExistence type="predicted"/>
<dbReference type="EMBL" id="CM056741">
    <property type="protein sequence ID" value="KAJ8687858.1"/>
    <property type="molecule type" value="Genomic_DNA"/>
</dbReference>
<organism evidence="1 2">
    <name type="scientific">Eretmocerus hayati</name>
    <dbReference type="NCBI Taxonomy" id="131215"/>
    <lineage>
        <taxon>Eukaryota</taxon>
        <taxon>Metazoa</taxon>
        <taxon>Ecdysozoa</taxon>
        <taxon>Arthropoda</taxon>
        <taxon>Hexapoda</taxon>
        <taxon>Insecta</taxon>
        <taxon>Pterygota</taxon>
        <taxon>Neoptera</taxon>
        <taxon>Endopterygota</taxon>
        <taxon>Hymenoptera</taxon>
        <taxon>Apocrita</taxon>
        <taxon>Proctotrupomorpha</taxon>
        <taxon>Chalcidoidea</taxon>
        <taxon>Aphelinidae</taxon>
        <taxon>Aphelininae</taxon>
        <taxon>Eretmocerus</taxon>
    </lineage>
</organism>
<reference evidence="1" key="1">
    <citation type="submission" date="2023-04" db="EMBL/GenBank/DDBJ databases">
        <title>A chromosome-level genome assembly of the parasitoid wasp Eretmocerus hayati.</title>
        <authorList>
            <person name="Zhong Y."/>
            <person name="Liu S."/>
            <person name="Liu Y."/>
        </authorList>
    </citation>
    <scope>NUCLEOTIDE SEQUENCE</scope>
    <source>
        <strain evidence="1">ZJU_SS_LIU_2023</strain>
    </source>
</reference>
<accession>A0ACC2PXK9</accession>
<protein>
    <submittedName>
        <fullName evidence="1">Uncharacterized protein</fullName>
    </submittedName>
</protein>
<evidence type="ECO:0000313" key="1">
    <source>
        <dbReference type="EMBL" id="KAJ8687858.1"/>
    </source>
</evidence>
<keyword evidence="2" id="KW-1185">Reference proteome</keyword>
<sequence length="821" mass="94878">MGSTKRHKSDKSRELKKKRPRSRSRSYSPEREKTERHKHHKKHKKKDRKDYDSDVEIIGAPPPPKISRTSHLATPPPPEISFLSKEDKYYNSRDEKYSLLSKEEKHSYTKDERHHSHNKEDRYAQGKEDKHYSQSKEEKQHTHSRDDRLGRSRKSPSPIGDHSGQSQLSLSIEETNKLRAKLGLKPLEVDTGPTGDSDLIKDDLGEFHHKPAINVAQKEKTQKIKEKIDTMKQKRQIESSLKAIRTLGDSDSDEDAMAWIKKSRKIEEEKKKAAERAKLLDQMDEEFGIDNLVREEVSHERRNAYTDRDLRGLRVEHNLDNFQEGNQVILTLKDDEVLAENEDVLVNVNMIDDERYKKNILIRSKKPGYDPYDESNFDENGLPINKILEKYDEEIDGEKRESFAIGLVDAKKLKQQKAALVKDRLANKRLESLELPEPKLASEYYNPEEMVKFKKTKKKVRKIRGKKLKADDLILDRNDYLRDLGCRRRRREQTDDTDNLDHDDLEAPKEDLSGLKIEEEDRDLEIEMRKVRQTKRPIPELKPEKIAMTIKQEVNTEDFNSHGNIVLNSTAEFCRTLGDIPTYGQAGNRDENVQEFMDFEMDEVKQEELDDDEMNGRGAWNAVEIDNSSLEPVALEAAILDAEPSLDQGVGGALKLAMSKGYLEKEDAGRPSASRFAHLQAQKYSIEDKSYGDDDKFGRRDRFSGPTSEFREKEGFRPNVKLEYIDDDGHLLNAKEAFRYLSHKFHGKGPGKNKVEKRMKKSEQECLMKRMSSTDTPLGTLTLLQAKQKETQSPFIVLSGSKQMQTCVSYLEIRFVDSIVL</sequence>
<comment type="caution">
    <text evidence="1">The sequence shown here is derived from an EMBL/GenBank/DDBJ whole genome shotgun (WGS) entry which is preliminary data.</text>
</comment>
<dbReference type="Proteomes" id="UP001239111">
    <property type="component" value="Chromosome 1"/>
</dbReference>
<gene>
    <name evidence="1" type="ORF">QAD02_023653</name>
</gene>
<evidence type="ECO:0000313" key="2">
    <source>
        <dbReference type="Proteomes" id="UP001239111"/>
    </source>
</evidence>